<dbReference type="EMBL" id="JAPDPJ010000010">
    <property type="protein sequence ID" value="MCW3786158.1"/>
    <property type="molecule type" value="Genomic_DNA"/>
</dbReference>
<dbReference type="InterPro" id="IPR001854">
    <property type="entry name" value="Ribosomal_uL29"/>
</dbReference>
<dbReference type="Proteomes" id="UP001209229">
    <property type="component" value="Unassembled WGS sequence"/>
</dbReference>
<dbReference type="Gene3D" id="1.10.287.310">
    <property type="match status" value="1"/>
</dbReference>
<evidence type="ECO:0000256" key="5">
    <source>
        <dbReference type="HAMAP-Rule" id="MF_00374"/>
    </source>
</evidence>
<feature type="coiled-coil region" evidence="6">
    <location>
        <begin position="11"/>
        <end position="63"/>
    </location>
</feature>
<organism evidence="7 8">
    <name type="scientific">Plebeiibacterium sediminum</name>
    <dbReference type="NCBI Taxonomy" id="2992112"/>
    <lineage>
        <taxon>Bacteria</taxon>
        <taxon>Pseudomonadati</taxon>
        <taxon>Bacteroidota</taxon>
        <taxon>Bacteroidia</taxon>
        <taxon>Marinilabiliales</taxon>
        <taxon>Marinilabiliaceae</taxon>
        <taxon>Plebeiibacterium</taxon>
    </lineage>
</organism>
<dbReference type="CDD" id="cd00427">
    <property type="entry name" value="Ribosomal_L29_HIP"/>
    <property type="match status" value="1"/>
</dbReference>
<name>A0AAE3M303_9BACT</name>
<accession>A0AAE3M303</accession>
<evidence type="ECO:0000256" key="1">
    <source>
        <dbReference type="ARBA" id="ARBA00009254"/>
    </source>
</evidence>
<keyword evidence="3 5" id="KW-0687">Ribonucleoprotein</keyword>
<dbReference type="GO" id="GO:0003735">
    <property type="term" value="F:structural constituent of ribosome"/>
    <property type="evidence" value="ECO:0007669"/>
    <property type="project" value="InterPro"/>
</dbReference>
<proteinExistence type="inferred from homology"/>
<dbReference type="GO" id="GO:0005840">
    <property type="term" value="C:ribosome"/>
    <property type="evidence" value="ECO:0007669"/>
    <property type="project" value="UniProtKB-KW"/>
</dbReference>
<dbReference type="SUPFAM" id="SSF46561">
    <property type="entry name" value="Ribosomal protein L29 (L29p)"/>
    <property type="match status" value="1"/>
</dbReference>
<evidence type="ECO:0000313" key="8">
    <source>
        <dbReference type="Proteomes" id="UP001209229"/>
    </source>
</evidence>
<comment type="caution">
    <text evidence="7">The sequence shown here is derived from an EMBL/GenBank/DDBJ whole genome shotgun (WGS) entry which is preliminary data.</text>
</comment>
<evidence type="ECO:0000256" key="4">
    <source>
        <dbReference type="ARBA" id="ARBA00035204"/>
    </source>
</evidence>
<reference evidence="7" key="1">
    <citation type="submission" date="2022-10" db="EMBL/GenBank/DDBJ databases">
        <authorList>
            <person name="Yu W.X."/>
        </authorList>
    </citation>
    <scope>NUCLEOTIDE SEQUENCE</scope>
    <source>
        <strain evidence="7">AAT</strain>
    </source>
</reference>
<dbReference type="Pfam" id="PF00831">
    <property type="entry name" value="Ribosomal_L29"/>
    <property type="match status" value="1"/>
</dbReference>
<sequence length="65" mass="7693">MKTSEIKEMAISEIIERIETERAELIRLELNHSISPLENPLQIRGLRRNIARLQTILRQKQLTEK</sequence>
<dbReference type="InterPro" id="IPR036049">
    <property type="entry name" value="Ribosomal_uL29_sf"/>
</dbReference>
<dbReference type="AlphaFoldDB" id="A0AAE3M303"/>
<dbReference type="GO" id="GO:1990904">
    <property type="term" value="C:ribonucleoprotein complex"/>
    <property type="evidence" value="ECO:0007669"/>
    <property type="project" value="UniProtKB-KW"/>
</dbReference>
<dbReference type="InterPro" id="IPR018254">
    <property type="entry name" value="Ribosomal_uL29_CS"/>
</dbReference>
<protein>
    <recommendedName>
        <fullName evidence="4 5">Large ribosomal subunit protein uL29</fullName>
    </recommendedName>
</protein>
<keyword evidence="6" id="KW-0175">Coiled coil</keyword>
<comment type="similarity">
    <text evidence="1 5">Belongs to the universal ribosomal protein uL29 family.</text>
</comment>
<gene>
    <name evidence="5 7" type="primary">rpmC</name>
    <name evidence="7" type="ORF">OM075_06735</name>
</gene>
<keyword evidence="8" id="KW-1185">Reference proteome</keyword>
<dbReference type="RefSeq" id="WP_301189727.1">
    <property type="nucleotide sequence ID" value="NZ_JAPDPJ010000010.1"/>
</dbReference>
<evidence type="ECO:0000313" key="7">
    <source>
        <dbReference type="EMBL" id="MCW3786158.1"/>
    </source>
</evidence>
<evidence type="ECO:0000256" key="2">
    <source>
        <dbReference type="ARBA" id="ARBA00022980"/>
    </source>
</evidence>
<evidence type="ECO:0000256" key="3">
    <source>
        <dbReference type="ARBA" id="ARBA00023274"/>
    </source>
</evidence>
<dbReference type="HAMAP" id="MF_00374">
    <property type="entry name" value="Ribosomal_uL29"/>
    <property type="match status" value="1"/>
</dbReference>
<dbReference type="PROSITE" id="PS00579">
    <property type="entry name" value="RIBOSOMAL_L29"/>
    <property type="match status" value="1"/>
</dbReference>
<dbReference type="NCBIfam" id="TIGR00012">
    <property type="entry name" value="L29"/>
    <property type="match status" value="1"/>
</dbReference>
<evidence type="ECO:0000256" key="6">
    <source>
        <dbReference type="SAM" id="Coils"/>
    </source>
</evidence>
<keyword evidence="2 5" id="KW-0689">Ribosomal protein</keyword>
<dbReference type="GO" id="GO:0006412">
    <property type="term" value="P:translation"/>
    <property type="evidence" value="ECO:0007669"/>
    <property type="project" value="UniProtKB-UniRule"/>
</dbReference>